<evidence type="ECO:0000256" key="1">
    <source>
        <dbReference type="SAM" id="MobiDB-lite"/>
    </source>
</evidence>
<gene>
    <name evidence="2" type="ORF">DFP72DRAFT_1070804</name>
</gene>
<organism evidence="2 3">
    <name type="scientific">Ephemerocybe angulata</name>
    <dbReference type="NCBI Taxonomy" id="980116"/>
    <lineage>
        <taxon>Eukaryota</taxon>
        <taxon>Fungi</taxon>
        <taxon>Dikarya</taxon>
        <taxon>Basidiomycota</taxon>
        <taxon>Agaricomycotina</taxon>
        <taxon>Agaricomycetes</taxon>
        <taxon>Agaricomycetidae</taxon>
        <taxon>Agaricales</taxon>
        <taxon>Agaricineae</taxon>
        <taxon>Psathyrellaceae</taxon>
        <taxon>Ephemerocybe</taxon>
    </lineage>
</organism>
<accession>A0A8H6HT16</accession>
<dbReference type="Proteomes" id="UP000521943">
    <property type="component" value="Unassembled WGS sequence"/>
</dbReference>
<proteinExistence type="predicted"/>
<keyword evidence="3" id="KW-1185">Reference proteome</keyword>
<feature type="region of interest" description="Disordered" evidence="1">
    <location>
        <begin position="19"/>
        <end position="38"/>
    </location>
</feature>
<evidence type="ECO:0000313" key="3">
    <source>
        <dbReference type="Proteomes" id="UP000521943"/>
    </source>
</evidence>
<sequence length="234" mass="27832">MGRRAKYLTLEAKKEAHRVQRRELKRRPSTAHARQEENRRYYYKKKPPPIVPGEVVRHASLPLSWTDWRSIFVRFLQGEDMLVLDEVELELEDIVSLVGYPPYPAHLTNLECFDNIWGPISAALHGRMTWEYVGEINEKITSRSRTPDVDLRIELWAEYAELLERRQILMSYLPNSHSLCYRTPSDTLTSLNVMWLSRLIVYTAEDIEAMSRSRNDLIRIWIDRIWDLEYEKRV</sequence>
<evidence type="ECO:0000313" key="2">
    <source>
        <dbReference type="EMBL" id="KAF6752114.1"/>
    </source>
</evidence>
<dbReference type="EMBL" id="JACGCI010000046">
    <property type="protein sequence ID" value="KAF6752114.1"/>
    <property type="molecule type" value="Genomic_DNA"/>
</dbReference>
<name>A0A8H6HT16_9AGAR</name>
<dbReference type="AlphaFoldDB" id="A0A8H6HT16"/>
<comment type="caution">
    <text evidence="2">The sequence shown here is derived from an EMBL/GenBank/DDBJ whole genome shotgun (WGS) entry which is preliminary data.</text>
</comment>
<reference evidence="2 3" key="1">
    <citation type="submission" date="2020-07" db="EMBL/GenBank/DDBJ databases">
        <title>Comparative genomics of pyrophilous fungi reveals a link between fire events and developmental genes.</title>
        <authorList>
            <consortium name="DOE Joint Genome Institute"/>
            <person name="Steindorff A.S."/>
            <person name="Carver A."/>
            <person name="Calhoun S."/>
            <person name="Stillman K."/>
            <person name="Liu H."/>
            <person name="Lipzen A."/>
            <person name="Pangilinan J."/>
            <person name="Labutti K."/>
            <person name="Bruns T.D."/>
            <person name="Grigoriev I.V."/>
        </authorList>
    </citation>
    <scope>NUCLEOTIDE SEQUENCE [LARGE SCALE GENOMIC DNA]</scope>
    <source>
        <strain evidence="2 3">CBS 144469</strain>
    </source>
</reference>
<protein>
    <submittedName>
        <fullName evidence="2">Uncharacterized protein</fullName>
    </submittedName>
</protein>